<keyword evidence="1" id="KW-0812">Transmembrane</keyword>
<feature type="transmembrane region" description="Helical" evidence="1">
    <location>
        <begin position="99"/>
        <end position="119"/>
    </location>
</feature>
<comment type="caution">
    <text evidence="2">The sequence shown here is derived from an EMBL/GenBank/DDBJ whole genome shotgun (WGS) entry which is preliminary data.</text>
</comment>
<organism evidence="2 3">
    <name type="scientific">Nephila pilipes</name>
    <name type="common">Giant wood spider</name>
    <name type="synonym">Nephila maculata</name>
    <dbReference type="NCBI Taxonomy" id="299642"/>
    <lineage>
        <taxon>Eukaryota</taxon>
        <taxon>Metazoa</taxon>
        <taxon>Ecdysozoa</taxon>
        <taxon>Arthropoda</taxon>
        <taxon>Chelicerata</taxon>
        <taxon>Arachnida</taxon>
        <taxon>Araneae</taxon>
        <taxon>Araneomorphae</taxon>
        <taxon>Entelegynae</taxon>
        <taxon>Araneoidea</taxon>
        <taxon>Nephilidae</taxon>
        <taxon>Nephila</taxon>
    </lineage>
</organism>
<name>A0A8X6PST1_NEPPI</name>
<protein>
    <submittedName>
        <fullName evidence="2">Uncharacterized protein</fullName>
    </submittedName>
</protein>
<evidence type="ECO:0000313" key="3">
    <source>
        <dbReference type="Proteomes" id="UP000887013"/>
    </source>
</evidence>
<dbReference type="Proteomes" id="UP000887013">
    <property type="component" value="Unassembled WGS sequence"/>
</dbReference>
<keyword evidence="3" id="KW-1185">Reference proteome</keyword>
<accession>A0A8X6PST1</accession>
<sequence length="122" mass="13450">MARASDTSLSHDDKTVGGVKIIWTTSALGGARDCVGMEGLGIPRRKPGGDKSKACTDSSWPCQASSGSCQPDRYTFFSTSYPASVMDMQESLRRKSRKLNFLLFHDVFELGFFFFFGQVNAF</sequence>
<keyword evidence="1" id="KW-0472">Membrane</keyword>
<gene>
    <name evidence="2" type="ORF">NPIL_12801</name>
</gene>
<evidence type="ECO:0000313" key="2">
    <source>
        <dbReference type="EMBL" id="GFT82360.1"/>
    </source>
</evidence>
<reference evidence="2" key="1">
    <citation type="submission" date="2020-08" db="EMBL/GenBank/DDBJ databases">
        <title>Multicomponent nature underlies the extraordinary mechanical properties of spider dragline silk.</title>
        <authorList>
            <person name="Kono N."/>
            <person name="Nakamura H."/>
            <person name="Mori M."/>
            <person name="Yoshida Y."/>
            <person name="Ohtoshi R."/>
            <person name="Malay A.D."/>
            <person name="Moran D.A.P."/>
            <person name="Tomita M."/>
            <person name="Numata K."/>
            <person name="Arakawa K."/>
        </authorList>
    </citation>
    <scope>NUCLEOTIDE SEQUENCE</scope>
</reference>
<dbReference type="AlphaFoldDB" id="A0A8X6PST1"/>
<evidence type="ECO:0000256" key="1">
    <source>
        <dbReference type="SAM" id="Phobius"/>
    </source>
</evidence>
<dbReference type="EMBL" id="BMAW01118961">
    <property type="protein sequence ID" value="GFT82360.1"/>
    <property type="molecule type" value="Genomic_DNA"/>
</dbReference>
<proteinExistence type="predicted"/>
<keyword evidence="1" id="KW-1133">Transmembrane helix</keyword>